<comment type="caution">
    <text evidence="3">The sequence shown here is derived from an EMBL/GenBank/DDBJ whole genome shotgun (WGS) entry which is preliminary data.</text>
</comment>
<evidence type="ECO:0000256" key="1">
    <source>
        <dbReference type="ARBA" id="ARBA00007613"/>
    </source>
</evidence>
<dbReference type="InterPro" id="IPR010131">
    <property type="entry name" value="MdtP/NodT-like"/>
</dbReference>
<evidence type="ECO:0000313" key="4">
    <source>
        <dbReference type="Proteomes" id="UP001257914"/>
    </source>
</evidence>
<dbReference type="PROSITE" id="PS51257">
    <property type="entry name" value="PROKAR_LIPOPROTEIN"/>
    <property type="match status" value="1"/>
</dbReference>
<protein>
    <submittedName>
        <fullName evidence="3">TolC family protein</fullName>
    </submittedName>
</protein>
<dbReference type="InterPro" id="IPR003423">
    <property type="entry name" value="OMP_efflux"/>
</dbReference>
<reference evidence="3 4" key="1">
    <citation type="submission" date="2023-10" db="EMBL/GenBank/DDBJ databases">
        <title>Psychrosphaera aquimaarina strain SW33 isolated from seawater.</title>
        <authorList>
            <person name="Bayburt H."/>
            <person name="Kim J.M."/>
            <person name="Choi B.J."/>
            <person name="Jeon C.O."/>
        </authorList>
    </citation>
    <scope>NUCLEOTIDE SEQUENCE [LARGE SCALE GENOMIC DNA]</scope>
    <source>
        <strain evidence="3 4">KCTC 52743</strain>
    </source>
</reference>
<dbReference type="Gene3D" id="2.20.200.10">
    <property type="entry name" value="Outer membrane efflux proteins (OEP)"/>
    <property type="match status" value="1"/>
</dbReference>
<feature type="chain" id="PRO_5046983492" evidence="2">
    <location>
        <begin position="23"/>
        <end position="468"/>
    </location>
</feature>
<evidence type="ECO:0000256" key="2">
    <source>
        <dbReference type="SAM" id="SignalP"/>
    </source>
</evidence>
<proteinExistence type="inferred from homology"/>
<keyword evidence="4" id="KW-1185">Reference proteome</keyword>
<keyword evidence="2" id="KW-0732">Signal</keyword>
<sequence length="468" mass="51438">MNVVSKKSYLSFILLSGFIVTGCTTNSAIETQPNSLPTPENWTKENILTQKVNSEVNAQWLDKLVTPTLKQNIEIALQNNRALKQQKLAVEIAEQSLLVSGATLWPSLDLNLSASERDYGTAVSSSELSLSLKYEFDLWGKLSASERQANLNYAALLAKYEQQKRALVSDVILNWYLVVEQNQQLTLSQERLNSITQNLAIIESGYDSGLNTSLDVYLSRNEVASERSNVASQKTALQAAIRKLELLLGQYPKAALQTNVQEIPELTSNIAVGLPADTVANNPELQYMWNSLLAKDAGLAYAHKQRFPSFSLTASAGGSSEELADLLSSDLGWSLVGNITAPIFNAGRLAANEEKARLETKQSEQAYLETLFNTFSSIENGLTESSNLKLSYDANIDASNNAQLAQDVSFEQYLKGLVSYTTVLDAQNRAFSAQSTVIKLKYEMLNTRLQLFTALGGDFSSILSKDVK</sequence>
<dbReference type="EMBL" id="JAWCUA010000007">
    <property type="protein sequence ID" value="MDU0113184.1"/>
    <property type="molecule type" value="Genomic_DNA"/>
</dbReference>
<accession>A0ABU3R0H1</accession>
<dbReference type="Gene3D" id="1.20.1600.10">
    <property type="entry name" value="Outer membrane efflux proteins (OEP)"/>
    <property type="match status" value="1"/>
</dbReference>
<feature type="signal peptide" evidence="2">
    <location>
        <begin position="1"/>
        <end position="22"/>
    </location>
</feature>
<gene>
    <name evidence="3" type="ORF">RT723_09275</name>
</gene>
<dbReference type="RefSeq" id="WP_315947184.1">
    <property type="nucleotide sequence ID" value="NZ_JAWCUA010000007.1"/>
</dbReference>
<dbReference type="Proteomes" id="UP001257914">
    <property type="component" value="Unassembled WGS sequence"/>
</dbReference>
<organism evidence="3 4">
    <name type="scientific">Psychrosphaera aquimarina</name>
    <dbReference type="NCBI Taxonomy" id="2044854"/>
    <lineage>
        <taxon>Bacteria</taxon>
        <taxon>Pseudomonadati</taxon>
        <taxon>Pseudomonadota</taxon>
        <taxon>Gammaproteobacteria</taxon>
        <taxon>Alteromonadales</taxon>
        <taxon>Pseudoalteromonadaceae</taxon>
        <taxon>Psychrosphaera</taxon>
    </lineage>
</organism>
<dbReference type="PANTHER" id="PTHR30203">
    <property type="entry name" value="OUTER MEMBRANE CATION EFFLUX PROTEIN"/>
    <property type="match status" value="1"/>
</dbReference>
<dbReference type="SUPFAM" id="SSF56954">
    <property type="entry name" value="Outer membrane efflux proteins (OEP)"/>
    <property type="match status" value="1"/>
</dbReference>
<evidence type="ECO:0000313" key="3">
    <source>
        <dbReference type="EMBL" id="MDU0113184.1"/>
    </source>
</evidence>
<dbReference type="Pfam" id="PF02321">
    <property type="entry name" value="OEP"/>
    <property type="match status" value="2"/>
</dbReference>
<comment type="similarity">
    <text evidence="1">Belongs to the outer membrane factor (OMF) (TC 1.B.17) family.</text>
</comment>
<name>A0ABU3R0H1_9GAMM</name>